<evidence type="ECO:0000313" key="3">
    <source>
        <dbReference type="Proteomes" id="UP000078540"/>
    </source>
</evidence>
<feature type="compositionally biased region" description="Polar residues" evidence="1">
    <location>
        <begin position="458"/>
        <end position="472"/>
    </location>
</feature>
<evidence type="ECO:0000256" key="1">
    <source>
        <dbReference type="SAM" id="MobiDB-lite"/>
    </source>
</evidence>
<evidence type="ECO:0000313" key="2">
    <source>
        <dbReference type="EMBL" id="KYM83880.1"/>
    </source>
</evidence>
<keyword evidence="3" id="KW-1185">Reference proteome</keyword>
<sequence length="495" mass="55700">MTCTSGDEEEERKEKDACTPIVFTGYTSAGCRSINVPDIEQTMFPYRFTPESASLRGTVVEENGVGQPLCKDWILSLNCKAAFSKFNARSEGSRSPFPEVVADYPTSMSTSTDDATAVRTPMSFSLRSFRHDDEKRGWKFNPECQLSRRIGYHLESNSSSSNSGNDKDETTVTEAEAVTLVDWDDCNGEGGVLCRKAEVHISGRMLPRWDVEMTRVAYPSYSPLEPWPQRERTTSGRAKVLAMNDVQDGHENSKDCKGETEGCQWHVLDELCSDWSYTNPVGTVLNHLRRIFVPIGSCTFHLSGKNPLSTPRRATRHLDRFVCQDEFCQRCTTSNSGMCYSYSCTVQYIEHENGGSALSVDRSVPNISLFVFIRVPNVLILEVPHRYPSGFNVIFLSCRNILQQRSRGCRYSNKLRNSDKRKSEYQNVLGRVAGAKKKGKKRMEGARESDVVGRTKENSICTGSQPNPTSSNCRKDGSERVKATWFECHPLRNRP</sequence>
<feature type="compositionally biased region" description="Basic and acidic residues" evidence="1">
    <location>
        <begin position="442"/>
        <end position="457"/>
    </location>
</feature>
<protein>
    <submittedName>
        <fullName evidence="2">Uncharacterized protein</fullName>
    </submittedName>
</protein>
<gene>
    <name evidence="2" type="ORF">ALC53_05740</name>
</gene>
<name>A0A195BI23_9HYME</name>
<reference evidence="2 3" key="1">
    <citation type="submission" date="2015-09" db="EMBL/GenBank/DDBJ databases">
        <title>Atta colombica WGS genome.</title>
        <authorList>
            <person name="Nygaard S."/>
            <person name="Hu H."/>
            <person name="Boomsma J."/>
            <person name="Zhang G."/>
        </authorList>
    </citation>
    <scope>NUCLEOTIDE SEQUENCE [LARGE SCALE GENOMIC DNA]</scope>
    <source>
        <strain evidence="2">Treedump-2</strain>
        <tissue evidence="2">Whole body</tissue>
    </source>
</reference>
<dbReference type="Proteomes" id="UP000078540">
    <property type="component" value="Unassembled WGS sequence"/>
</dbReference>
<accession>A0A195BI23</accession>
<dbReference type="AlphaFoldDB" id="A0A195BI23"/>
<proteinExistence type="predicted"/>
<organism evidence="2 3">
    <name type="scientific">Atta colombica</name>
    <dbReference type="NCBI Taxonomy" id="520822"/>
    <lineage>
        <taxon>Eukaryota</taxon>
        <taxon>Metazoa</taxon>
        <taxon>Ecdysozoa</taxon>
        <taxon>Arthropoda</taxon>
        <taxon>Hexapoda</taxon>
        <taxon>Insecta</taxon>
        <taxon>Pterygota</taxon>
        <taxon>Neoptera</taxon>
        <taxon>Endopterygota</taxon>
        <taxon>Hymenoptera</taxon>
        <taxon>Apocrita</taxon>
        <taxon>Aculeata</taxon>
        <taxon>Formicoidea</taxon>
        <taxon>Formicidae</taxon>
        <taxon>Myrmicinae</taxon>
        <taxon>Atta</taxon>
    </lineage>
</organism>
<dbReference type="EMBL" id="KQ976476">
    <property type="protein sequence ID" value="KYM83880.1"/>
    <property type="molecule type" value="Genomic_DNA"/>
</dbReference>
<feature type="region of interest" description="Disordered" evidence="1">
    <location>
        <begin position="434"/>
        <end position="478"/>
    </location>
</feature>